<keyword evidence="1" id="KW-1133">Transmembrane helix</keyword>
<comment type="caution">
    <text evidence="2">The sequence shown here is derived from an EMBL/GenBank/DDBJ whole genome shotgun (WGS) entry which is preliminary data.</text>
</comment>
<keyword evidence="2" id="KW-0238">DNA-binding</keyword>
<dbReference type="Pfam" id="PF12836">
    <property type="entry name" value="HHH_3"/>
    <property type="match status" value="2"/>
</dbReference>
<accession>A0A2T0WMP0</accession>
<keyword evidence="1" id="KW-0472">Membrane</keyword>
<gene>
    <name evidence="2" type="ORF">CLW00_10593</name>
</gene>
<reference evidence="2 3" key="1">
    <citation type="submission" date="2018-03" db="EMBL/GenBank/DDBJ databases">
        <title>Genomic Encyclopedia of Archaeal and Bacterial Type Strains, Phase II (KMG-II): from individual species to whole genera.</title>
        <authorList>
            <person name="Goeker M."/>
        </authorList>
    </citation>
    <scope>NUCLEOTIDE SEQUENCE [LARGE SCALE GENOMIC DNA]</scope>
    <source>
        <strain evidence="2 3">DSM 27929</strain>
    </source>
</reference>
<dbReference type="Gene3D" id="1.10.150.280">
    <property type="entry name" value="AF1531-like domain"/>
    <property type="match status" value="1"/>
</dbReference>
<evidence type="ECO:0000256" key="1">
    <source>
        <dbReference type="SAM" id="Phobius"/>
    </source>
</evidence>
<dbReference type="EMBL" id="PVTR01000005">
    <property type="protein sequence ID" value="PRY87973.1"/>
    <property type="molecule type" value="Genomic_DNA"/>
</dbReference>
<sequence>MKSKIYFLLRTYLGFSRRESRGFLLVVPGFLFLYFIPNIYSKFLYNRNLQHHVEYQRVIDSMVQAGFQVYKPHLSDFDSANSQDTTKRLPAYQRRDAPSLNKLDFFEADSIVLQIVPGIGQTMAGRIVKFRDGMGGLLAKEQLLDVFGMKEEVLERIFEYFDFQPGLYRKLQINQADVSEIAKHPYINYGAAKVIVAYRQQHGRYASAEDLLKVKIFNQEWVDRIGPYLDFD</sequence>
<dbReference type="AlphaFoldDB" id="A0A2T0WMP0"/>
<dbReference type="SUPFAM" id="SSF47781">
    <property type="entry name" value="RuvA domain 2-like"/>
    <property type="match status" value="2"/>
</dbReference>
<dbReference type="GO" id="GO:0015628">
    <property type="term" value="P:protein secretion by the type II secretion system"/>
    <property type="evidence" value="ECO:0007669"/>
    <property type="project" value="TreeGrafter"/>
</dbReference>
<dbReference type="InterPro" id="IPR051675">
    <property type="entry name" value="Endo/Exo/Phosphatase_dom_1"/>
</dbReference>
<dbReference type="PANTHER" id="PTHR21180:SF32">
    <property type="entry name" value="ENDONUCLEASE_EXONUCLEASE_PHOSPHATASE FAMILY DOMAIN-CONTAINING PROTEIN 1"/>
    <property type="match status" value="1"/>
</dbReference>
<protein>
    <submittedName>
        <fullName evidence="2">DNA uptake protein ComE-like DNA-binding protein</fullName>
    </submittedName>
</protein>
<dbReference type="RefSeq" id="WP_106133465.1">
    <property type="nucleotide sequence ID" value="NZ_PVTR01000005.1"/>
</dbReference>
<keyword evidence="3" id="KW-1185">Reference proteome</keyword>
<dbReference type="Proteomes" id="UP000238157">
    <property type="component" value="Unassembled WGS sequence"/>
</dbReference>
<dbReference type="OrthoDB" id="981124at2"/>
<dbReference type="PANTHER" id="PTHR21180">
    <property type="entry name" value="ENDONUCLEASE/EXONUCLEASE/PHOSPHATASE FAMILY DOMAIN-CONTAINING PROTEIN 1"/>
    <property type="match status" value="1"/>
</dbReference>
<dbReference type="GO" id="GO:0003677">
    <property type="term" value="F:DNA binding"/>
    <property type="evidence" value="ECO:0007669"/>
    <property type="project" value="UniProtKB-KW"/>
</dbReference>
<proteinExistence type="predicted"/>
<evidence type="ECO:0000313" key="3">
    <source>
        <dbReference type="Proteomes" id="UP000238157"/>
    </source>
</evidence>
<evidence type="ECO:0000313" key="2">
    <source>
        <dbReference type="EMBL" id="PRY87973.1"/>
    </source>
</evidence>
<name>A0A2T0WMP0_9BACT</name>
<dbReference type="InterPro" id="IPR010994">
    <property type="entry name" value="RuvA_2-like"/>
</dbReference>
<dbReference type="GO" id="GO:0015627">
    <property type="term" value="C:type II protein secretion system complex"/>
    <property type="evidence" value="ECO:0007669"/>
    <property type="project" value="TreeGrafter"/>
</dbReference>
<feature type="transmembrane region" description="Helical" evidence="1">
    <location>
        <begin position="21"/>
        <end position="40"/>
    </location>
</feature>
<dbReference type="Gene3D" id="1.10.150.320">
    <property type="entry name" value="Photosystem II 12 kDa extrinsic protein"/>
    <property type="match status" value="1"/>
</dbReference>
<organism evidence="2 3">
    <name type="scientific">Mongoliibacter ruber</name>
    <dbReference type="NCBI Taxonomy" id="1750599"/>
    <lineage>
        <taxon>Bacteria</taxon>
        <taxon>Pseudomonadati</taxon>
        <taxon>Bacteroidota</taxon>
        <taxon>Cytophagia</taxon>
        <taxon>Cytophagales</taxon>
        <taxon>Cyclobacteriaceae</taxon>
        <taxon>Mongoliibacter</taxon>
    </lineage>
</organism>
<keyword evidence="1" id="KW-0812">Transmembrane</keyword>